<dbReference type="KEGG" id="cko:CKO_01357"/>
<organism evidence="1 2">
    <name type="scientific">Citrobacter koseri (strain ATCC BAA-895 / CDC 4225-83 / SGSC4696)</name>
    <dbReference type="NCBI Taxonomy" id="290338"/>
    <lineage>
        <taxon>Bacteria</taxon>
        <taxon>Pseudomonadati</taxon>
        <taxon>Pseudomonadota</taxon>
        <taxon>Gammaproteobacteria</taxon>
        <taxon>Enterobacterales</taxon>
        <taxon>Enterobacteriaceae</taxon>
        <taxon>Citrobacter</taxon>
    </lineage>
</organism>
<evidence type="ECO:0000313" key="2">
    <source>
        <dbReference type="Proteomes" id="UP000008148"/>
    </source>
</evidence>
<protein>
    <submittedName>
        <fullName evidence="1">Uncharacterized protein</fullName>
    </submittedName>
</protein>
<keyword evidence="2" id="KW-1185">Reference proteome</keyword>
<accession>A8AG81</accession>
<evidence type="ECO:0000313" key="1">
    <source>
        <dbReference type="EMBL" id="ABV12494.1"/>
    </source>
</evidence>
<name>A8AG81_CITK8</name>
<dbReference type="Proteomes" id="UP000008148">
    <property type="component" value="Chromosome"/>
</dbReference>
<sequence>MPDGATSSGLRMPIPVRKVSPLLSIRVVIKTLHSVCVIFNTNPEESQGIQPCY</sequence>
<gene>
    <name evidence="1" type="ordered locus">CKO_01357</name>
</gene>
<dbReference type="AlphaFoldDB" id="A8AG81"/>
<dbReference type="HOGENOM" id="CLU_3059942_0_0_6"/>
<dbReference type="EMBL" id="CP000822">
    <property type="protein sequence ID" value="ABV12494.1"/>
    <property type="molecule type" value="Genomic_DNA"/>
</dbReference>
<proteinExistence type="predicted"/>
<reference evidence="1 2" key="1">
    <citation type="submission" date="2007-08" db="EMBL/GenBank/DDBJ databases">
        <authorList>
            <consortium name="The Citrobacter koseri Genome Sequencing Project"/>
            <person name="McClelland M."/>
            <person name="Sanderson E.K."/>
            <person name="Porwollik S."/>
            <person name="Spieth J."/>
            <person name="Clifton W.S."/>
            <person name="Latreille P."/>
            <person name="Courtney L."/>
            <person name="Wang C."/>
            <person name="Pepin K."/>
            <person name="Bhonagiri V."/>
            <person name="Nash W."/>
            <person name="Johnson M."/>
            <person name="Thiruvilangam P."/>
            <person name="Wilson R."/>
        </authorList>
    </citation>
    <scope>NUCLEOTIDE SEQUENCE [LARGE SCALE GENOMIC DNA]</scope>
    <source>
        <strain evidence="2">ATCC BAA-895 / CDC 4225-83 / SGSC4696</strain>
    </source>
</reference>